<dbReference type="EMBL" id="VSSQ01014336">
    <property type="protein sequence ID" value="MPM53437.1"/>
    <property type="molecule type" value="Genomic_DNA"/>
</dbReference>
<gene>
    <name evidence="1" type="ORF">SDC9_100205</name>
</gene>
<comment type="caution">
    <text evidence="1">The sequence shown here is derived from an EMBL/GenBank/DDBJ whole genome shotgun (WGS) entry which is preliminary data.</text>
</comment>
<protein>
    <submittedName>
        <fullName evidence="1">Uncharacterized protein</fullName>
    </submittedName>
</protein>
<evidence type="ECO:0000313" key="1">
    <source>
        <dbReference type="EMBL" id="MPM53437.1"/>
    </source>
</evidence>
<name>A0A645AK77_9ZZZZ</name>
<sequence length="103" mass="10877">MDPGSLQDFGVLLAQHDVVFKQDFSGFRMDDVVYRVTPLEAFGKGLNDLPVLDDLGNNDALFGTAVLFANNDFLGNVHQTAGQITGVGGTQSGIGQAFTRASG</sequence>
<dbReference type="AlphaFoldDB" id="A0A645AK77"/>
<organism evidence="1">
    <name type="scientific">bioreactor metagenome</name>
    <dbReference type="NCBI Taxonomy" id="1076179"/>
    <lineage>
        <taxon>unclassified sequences</taxon>
        <taxon>metagenomes</taxon>
        <taxon>ecological metagenomes</taxon>
    </lineage>
</organism>
<reference evidence="1" key="1">
    <citation type="submission" date="2019-08" db="EMBL/GenBank/DDBJ databases">
        <authorList>
            <person name="Kucharzyk K."/>
            <person name="Murdoch R.W."/>
            <person name="Higgins S."/>
            <person name="Loffler F."/>
        </authorList>
    </citation>
    <scope>NUCLEOTIDE SEQUENCE</scope>
</reference>
<proteinExistence type="predicted"/>
<accession>A0A645AK77</accession>